<comment type="caution">
    <text evidence="2">The sequence shown here is derived from an EMBL/GenBank/DDBJ whole genome shotgun (WGS) entry which is preliminary data.</text>
</comment>
<sequence>MESSRKEYNLILNPREKKISRSPSIKTRLSWADVKNQTPLNQRPVASKGFMHSTPEVKLMRRTERQRTDHYPDMLIHEFTSSTPSESNHNDPECRGKGCLRSL</sequence>
<dbReference type="Proteomes" id="UP000887116">
    <property type="component" value="Unassembled WGS sequence"/>
</dbReference>
<evidence type="ECO:0000313" key="3">
    <source>
        <dbReference type="Proteomes" id="UP000887116"/>
    </source>
</evidence>
<reference evidence="2" key="1">
    <citation type="submission" date="2020-07" db="EMBL/GenBank/DDBJ databases">
        <title>Multicomponent nature underlies the extraordinary mechanical properties of spider dragline silk.</title>
        <authorList>
            <person name="Kono N."/>
            <person name="Nakamura H."/>
            <person name="Mori M."/>
            <person name="Yoshida Y."/>
            <person name="Ohtoshi R."/>
            <person name="Malay A.D."/>
            <person name="Moran D.A.P."/>
            <person name="Tomita M."/>
            <person name="Numata K."/>
            <person name="Arakawa K."/>
        </authorList>
    </citation>
    <scope>NUCLEOTIDE SEQUENCE</scope>
</reference>
<keyword evidence="3" id="KW-1185">Reference proteome</keyword>
<evidence type="ECO:0000256" key="1">
    <source>
        <dbReference type="SAM" id="MobiDB-lite"/>
    </source>
</evidence>
<protein>
    <submittedName>
        <fullName evidence="2">Uncharacterized protein</fullName>
    </submittedName>
</protein>
<organism evidence="2 3">
    <name type="scientific">Trichonephila clavata</name>
    <name type="common">Joro spider</name>
    <name type="synonym">Nephila clavata</name>
    <dbReference type="NCBI Taxonomy" id="2740835"/>
    <lineage>
        <taxon>Eukaryota</taxon>
        <taxon>Metazoa</taxon>
        <taxon>Ecdysozoa</taxon>
        <taxon>Arthropoda</taxon>
        <taxon>Chelicerata</taxon>
        <taxon>Arachnida</taxon>
        <taxon>Araneae</taxon>
        <taxon>Araneomorphae</taxon>
        <taxon>Entelegynae</taxon>
        <taxon>Araneoidea</taxon>
        <taxon>Nephilidae</taxon>
        <taxon>Trichonephila</taxon>
    </lineage>
</organism>
<dbReference type="AlphaFoldDB" id="A0A8X6HXI3"/>
<proteinExistence type="predicted"/>
<name>A0A8X6HXI3_TRICU</name>
<evidence type="ECO:0000313" key="2">
    <source>
        <dbReference type="EMBL" id="GFR31951.1"/>
    </source>
</evidence>
<gene>
    <name evidence="2" type="ORF">TNCT_521911</name>
</gene>
<dbReference type="EMBL" id="BMAO01009608">
    <property type="protein sequence ID" value="GFR31951.1"/>
    <property type="molecule type" value="Genomic_DNA"/>
</dbReference>
<accession>A0A8X6HXI3</accession>
<feature type="region of interest" description="Disordered" evidence="1">
    <location>
        <begin position="79"/>
        <end position="103"/>
    </location>
</feature>